<feature type="compositionally biased region" description="Polar residues" evidence="1">
    <location>
        <begin position="210"/>
        <end position="230"/>
    </location>
</feature>
<name>A0A3S1BIY8_ELYCH</name>
<dbReference type="EMBL" id="RQTK01000316">
    <property type="protein sequence ID" value="RUS81891.1"/>
    <property type="molecule type" value="Genomic_DNA"/>
</dbReference>
<evidence type="ECO:0000313" key="3">
    <source>
        <dbReference type="Proteomes" id="UP000271974"/>
    </source>
</evidence>
<feature type="region of interest" description="Disordered" evidence="1">
    <location>
        <begin position="1"/>
        <end position="115"/>
    </location>
</feature>
<organism evidence="2 3">
    <name type="scientific">Elysia chlorotica</name>
    <name type="common">Eastern emerald elysia</name>
    <name type="synonym">Sea slug</name>
    <dbReference type="NCBI Taxonomy" id="188477"/>
    <lineage>
        <taxon>Eukaryota</taxon>
        <taxon>Metazoa</taxon>
        <taxon>Spiralia</taxon>
        <taxon>Lophotrochozoa</taxon>
        <taxon>Mollusca</taxon>
        <taxon>Gastropoda</taxon>
        <taxon>Heterobranchia</taxon>
        <taxon>Euthyneura</taxon>
        <taxon>Panpulmonata</taxon>
        <taxon>Sacoglossa</taxon>
        <taxon>Placobranchoidea</taxon>
        <taxon>Plakobranchidae</taxon>
        <taxon>Elysia</taxon>
    </lineage>
</organism>
<protein>
    <submittedName>
        <fullName evidence="2">Uncharacterized protein</fullName>
    </submittedName>
</protein>
<feature type="compositionally biased region" description="Basic and acidic residues" evidence="1">
    <location>
        <begin position="8"/>
        <end position="18"/>
    </location>
</feature>
<feature type="region of interest" description="Disordered" evidence="1">
    <location>
        <begin position="457"/>
        <end position="481"/>
    </location>
</feature>
<feature type="compositionally biased region" description="Polar residues" evidence="1">
    <location>
        <begin position="89"/>
        <end position="99"/>
    </location>
</feature>
<keyword evidence="3" id="KW-1185">Reference proteome</keyword>
<feature type="non-terminal residue" evidence="2">
    <location>
        <position position="1"/>
    </location>
</feature>
<feature type="region of interest" description="Disordered" evidence="1">
    <location>
        <begin position="199"/>
        <end position="334"/>
    </location>
</feature>
<gene>
    <name evidence="2" type="ORF">EGW08_010361</name>
</gene>
<feature type="region of interest" description="Disordered" evidence="1">
    <location>
        <begin position="348"/>
        <end position="392"/>
    </location>
</feature>
<sequence>QTSPAPIRSEHWGSKDASDGVSTRGSTGTNSNSKPSKSGHHLDSHPGSPPPITAIKPPVGSGYLLSGDYDYFEESDTEPPPPPPLAFPLTSTTLNNQGDLSRAENRPGQAVDTNKISKVDTSVELAVNEEKIKNIIQGETHPRMEIQTEDRIDLDVKEDVSDARLTDFEGNNKENLDQLLHSSNTVLEEEHIGLEHVKRMEEEAEKRENPSISPTKSTNEGTLNSLNNLGKQKPQFSPGPGSKVDGGSGNRNNDNFFDNQGIYEDESNRNYGTNSNSGVQEHRNTLENSTPNSGGNRKLSKDGALMDRYGSNDGGQFPVVRPTETQDSLPDDFINVGFDDIQKPMEDMKRDEREKHTKGSHLVDNGEKGVPVDGFQDRQNQDRKNDDNDLFGDDFVDYKNYEDPYYGYDYDYSPNYAEEEGTQKASARQSSAFLGSPFESMFGKTVDQTRKGSFGSLFQNLGQSQRSRGRTNSDGGRGLFDDKLGQIIKSRPSLNLFNG</sequence>
<evidence type="ECO:0000313" key="2">
    <source>
        <dbReference type="EMBL" id="RUS81891.1"/>
    </source>
</evidence>
<feature type="compositionally biased region" description="Polar residues" evidence="1">
    <location>
        <begin position="457"/>
        <end position="474"/>
    </location>
</feature>
<feature type="compositionally biased region" description="Basic and acidic residues" evidence="1">
    <location>
        <begin position="348"/>
        <end position="357"/>
    </location>
</feature>
<proteinExistence type="predicted"/>
<feature type="compositionally biased region" description="Polar residues" evidence="1">
    <location>
        <begin position="269"/>
        <end position="279"/>
    </location>
</feature>
<reference evidence="2 3" key="1">
    <citation type="submission" date="2019-01" db="EMBL/GenBank/DDBJ databases">
        <title>A draft genome assembly of the solar-powered sea slug Elysia chlorotica.</title>
        <authorList>
            <person name="Cai H."/>
            <person name="Li Q."/>
            <person name="Fang X."/>
            <person name="Li J."/>
            <person name="Curtis N.E."/>
            <person name="Altenburger A."/>
            <person name="Shibata T."/>
            <person name="Feng M."/>
            <person name="Maeda T."/>
            <person name="Schwartz J.A."/>
            <person name="Shigenobu S."/>
            <person name="Lundholm N."/>
            <person name="Nishiyama T."/>
            <person name="Yang H."/>
            <person name="Hasebe M."/>
            <person name="Li S."/>
            <person name="Pierce S.K."/>
            <person name="Wang J."/>
        </authorList>
    </citation>
    <scope>NUCLEOTIDE SEQUENCE [LARGE SCALE GENOMIC DNA]</scope>
    <source>
        <strain evidence="2">EC2010</strain>
        <tissue evidence="2">Whole organism of an adult</tissue>
    </source>
</reference>
<feature type="compositionally biased region" description="Polar residues" evidence="1">
    <location>
        <begin position="286"/>
        <end position="295"/>
    </location>
</feature>
<feature type="compositionally biased region" description="Basic and acidic residues" evidence="1">
    <location>
        <begin position="375"/>
        <end position="387"/>
    </location>
</feature>
<feature type="compositionally biased region" description="Basic and acidic residues" evidence="1">
    <location>
        <begin position="199"/>
        <end position="209"/>
    </location>
</feature>
<dbReference type="Proteomes" id="UP000271974">
    <property type="component" value="Unassembled WGS sequence"/>
</dbReference>
<accession>A0A3S1BIY8</accession>
<feature type="compositionally biased region" description="Low complexity" evidence="1">
    <location>
        <begin position="22"/>
        <end position="33"/>
    </location>
</feature>
<comment type="caution">
    <text evidence="2">The sequence shown here is derived from an EMBL/GenBank/DDBJ whole genome shotgun (WGS) entry which is preliminary data.</text>
</comment>
<dbReference type="AlphaFoldDB" id="A0A3S1BIY8"/>
<evidence type="ECO:0000256" key="1">
    <source>
        <dbReference type="SAM" id="MobiDB-lite"/>
    </source>
</evidence>